<dbReference type="AlphaFoldDB" id="A0A0R2IV94"/>
<dbReference type="OrthoDB" id="1655898at2"/>
<evidence type="ECO:0000313" key="1">
    <source>
        <dbReference type="EMBL" id="KRN67478.1"/>
    </source>
</evidence>
<dbReference type="RefSeq" id="WP_057747726.1">
    <property type="nucleotide sequence ID" value="NZ_BJVH01000001.1"/>
</dbReference>
<protein>
    <recommendedName>
        <fullName evidence="3">TPR repeat-containing protein</fullName>
    </recommendedName>
</protein>
<name>A0A0R2IV94_9LACO</name>
<accession>A0A0R2IV94</accession>
<keyword evidence="2" id="KW-1185">Reference proteome</keyword>
<evidence type="ECO:0008006" key="3">
    <source>
        <dbReference type="Google" id="ProtNLM"/>
    </source>
</evidence>
<comment type="caution">
    <text evidence="1">The sequence shown here is derived from an EMBL/GenBank/DDBJ whole genome shotgun (WGS) entry which is preliminary data.</text>
</comment>
<dbReference type="PATRIC" id="fig|319652.3.peg.17"/>
<proteinExistence type="predicted"/>
<evidence type="ECO:0000313" key="2">
    <source>
        <dbReference type="Proteomes" id="UP000051568"/>
    </source>
</evidence>
<dbReference type="STRING" id="319652.IV80_GL000017"/>
<organism evidence="1 2">
    <name type="scientific">Pediococcus cellicola</name>
    <dbReference type="NCBI Taxonomy" id="319652"/>
    <lineage>
        <taxon>Bacteria</taxon>
        <taxon>Bacillati</taxon>
        <taxon>Bacillota</taxon>
        <taxon>Bacilli</taxon>
        <taxon>Lactobacillales</taxon>
        <taxon>Lactobacillaceae</taxon>
        <taxon>Pediococcus</taxon>
    </lineage>
</organism>
<dbReference type="EMBL" id="JQBR01000001">
    <property type="protein sequence ID" value="KRN67478.1"/>
    <property type="molecule type" value="Genomic_DNA"/>
</dbReference>
<sequence>MNAEQLNKIQAAVSKSNWEKVLTLIEPFNDEAQQDKQLNTYFVQGLFQTKHYVEALKYANDALEFYLDDDQGRSLYFEILLACQDFLDAYKFLKSLQQRQISTDQFVTALRTKEVEVSAQKNTLKQKMKKFYHVGDLDLQTTQNVLEEAKQLPAQAYFAAAKFIFLDPFVHPLIRATVLENVSFMNFNETIKYYWIDDANHDVALGGLEGILHNKVDQQLSTVLQKKLANQDPILLDGITKEKNLYLSYAYPFAEHIFETPEDWVAYWLEESYGRNHSTVTASPEIAKWQAKFQAYTQQLLSDQH</sequence>
<gene>
    <name evidence="1" type="ORF">IV80_GL000017</name>
</gene>
<reference evidence="1 2" key="1">
    <citation type="journal article" date="2015" name="Genome Announc.">
        <title>Expanding the biotechnology potential of lactobacilli through comparative genomics of 213 strains and associated genera.</title>
        <authorList>
            <person name="Sun Z."/>
            <person name="Harris H.M."/>
            <person name="McCann A."/>
            <person name="Guo C."/>
            <person name="Argimon S."/>
            <person name="Zhang W."/>
            <person name="Yang X."/>
            <person name="Jeffery I.B."/>
            <person name="Cooney J.C."/>
            <person name="Kagawa T.F."/>
            <person name="Liu W."/>
            <person name="Song Y."/>
            <person name="Salvetti E."/>
            <person name="Wrobel A."/>
            <person name="Rasinkangas P."/>
            <person name="Parkhill J."/>
            <person name="Rea M.C."/>
            <person name="O'Sullivan O."/>
            <person name="Ritari J."/>
            <person name="Douillard F.P."/>
            <person name="Paul Ross R."/>
            <person name="Yang R."/>
            <person name="Briner A.E."/>
            <person name="Felis G.E."/>
            <person name="de Vos W.M."/>
            <person name="Barrangou R."/>
            <person name="Klaenhammer T.R."/>
            <person name="Caufield P.W."/>
            <person name="Cui Y."/>
            <person name="Zhang H."/>
            <person name="O'Toole P.W."/>
        </authorList>
    </citation>
    <scope>NUCLEOTIDE SEQUENCE [LARGE SCALE GENOMIC DNA]</scope>
    <source>
        <strain evidence="1 2">DSM 17757</strain>
    </source>
</reference>
<dbReference type="Proteomes" id="UP000051568">
    <property type="component" value="Unassembled WGS sequence"/>
</dbReference>